<keyword evidence="1" id="KW-1133">Transmembrane helix</keyword>
<feature type="transmembrane region" description="Helical" evidence="1">
    <location>
        <begin position="5"/>
        <end position="25"/>
    </location>
</feature>
<accession>A0A0B0IDI9</accession>
<keyword evidence="3" id="KW-1185">Reference proteome</keyword>
<proteinExistence type="predicted"/>
<sequence length="63" mass="7216">MKYWFIFFGIMILTIFGGGFLIRFVRDGDFYIAEFIGGVIGLLVLIIGLFAKMSMKTNHSFLK</sequence>
<dbReference type="RefSeq" id="WP_034631659.1">
    <property type="nucleotide sequence ID" value="NZ_JRJU01000027.1"/>
</dbReference>
<evidence type="ECO:0000313" key="3">
    <source>
        <dbReference type="Proteomes" id="UP000030832"/>
    </source>
</evidence>
<protein>
    <submittedName>
        <fullName evidence="2">Uncharacterized protein</fullName>
    </submittedName>
</protein>
<dbReference type="Proteomes" id="UP000030832">
    <property type="component" value="Unassembled WGS sequence"/>
</dbReference>
<name>A0A0B0IDI9_9BACI</name>
<evidence type="ECO:0000313" key="2">
    <source>
        <dbReference type="EMBL" id="KHF38907.1"/>
    </source>
</evidence>
<reference evidence="2 3" key="1">
    <citation type="submission" date="2014-09" db="EMBL/GenBank/DDBJ databases">
        <title>Genome sequencing and annotation of Bacillus Okhensis strain Kh10-101T.</title>
        <authorList>
            <person name="Prakash J.S."/>
        </authorList>
    </citation>
    <scope>NUCLEOTIDE SEQUENCE [LARGE SCALE GENOMIC DNA]</scope>
    <source>
        <strain evidence="3">Kh10-101T</strain>
    </source>
</reference>
<comment type="caution">
    <text evidence="2">The sequence shown here is derived from an EMBL/GenBank/DDBJ whole genome shotgun (WGS) entry which is preliminary data.</text>
</comment>
<gene>
    <name evidence="2" type="ORF">LQ50_18425</name>
</gene>
<keyword evidence="1" id="KW-0472">Membrane</keyword>
<keyword evidence="1" id="KW-0812">Transmembrane</keyword>
<evidence type="ECO:0000256" key="1">
    <source>
        <dbReference type="SAM" id="Phobius"/>
    </source>
</evidence>
<organism evidence="2 3">
    <name type="scientific">Halalkalibacter okhensis</name>
    <dbReference type="NCBI Taxonomy" id="333138"/>
    <lineage>
        <taxon>Bacteria</taxon>
        <taxon>Bacillati</taxon>
        <taxon>Bacillota</taxon>
        <taxon>Bacilli</taxon>
        <taxon>Bacillales</taxon>
        <taxon>Bacillaceae</taxon>
        <taxon>Halalkalibacter</taxon>
    </lineage>
</organism>
<dbReference type="OrthoDB" id="2721749at2"/>
<dbReference type="EMBL" id="JRJU01000027">
    <property type="protein sequence ID" value="KHF38907.1"/>
    <property type="molecule type" value="Genomic_DNA"/>
</dbReference>
<feature type="transmembrane region" description="Helical" evidence="1">
    <location>
        <begin position="31"/>
        <end position="51"/>
    </location>
</feature>
<dbReference type="AlphaFoldDB" id="A0A0B0IDI9"/>